<protein>
    <submittedName>
        <fullName evidence="1">DUF3243 domain-containing protein</fullName>
    </submittedName>
</protein>
<dbReference type="InterPro" id="IPR038292">
    <property type="entry name" value="YmfJ/YflH_sf"/>
</dbReference>
<keyword evidence="2" id="KW-1185">Reference proteome</keyword>
<dbReference type="RefSeq" id="WP_066225543.1">
    <property type="nucleotide sequence ID" value="NZ_JARTFQ010000004.1"/>
</dbReference>
<dbReference type="Gene3D" id="1.10.760.20">
    <property type="entry name" value="Protein of unknown function DUF3243"/>
    <property type="match status" value="1"/>
</dbReference>
<name>A0ABU6P015_9BACI</name>
<evidence type="ECO:0000313" key="2">
    <source>
        <dbReference type="Proteomes" id="UP001342826"/>
    </source>
</evidence>
<dbReference type="GeneID" id="301139706"/>
<reference evidence="1 2" key="1">
    <citation type="submission" date="2023-03" db="EMBL/GenBank/DDBJ databases">
        <title>Bacillus Genome Sequencing.</title>
        <authorList>
            <person name="Dunlap C."/>
        </authorList>
    </citation>
    <scope>NUCLEOTIDE SEQUENCE [LARGE SCALE GENOMIC DNA]</scope>
    <source>
        <strain evidence="1 2">NRS-1717</strain>
    </source>
</reference>
<evidence type="ECO:0000313" key="1">
    <source>
        <dbReference type="EMBL" id="MED4402717.1"/>
    </source>
</evidence>
<proteinExistence type="predicted"/>
<comment type="caution">
    <text evidence="1">The sequence shown here is derived from an EMBL/GenBank/DDBJ whole genome shotgun (WGS) entry which is preliminary data.</text>
</comment>
<accession>A0ABU6P015</accession>
<gene>
    <name evidence="1" type="ORF">P9271_15540</name>
</gene>
<organism evidence="1 2">
    <name type="scientific">Metabacillus fastidiosus</name>
    <dbReference type="NCBI Taxonomy" id="1458"/>
    <lineage>
        <taxon>Bacteria</taxon>
        <taxon>Bacillati</taxon>
        <taxon>Bacillota</taxon>
        <taxon>Bacilli</taxon>
        <taxon>Bacillales</taxon>
        <taxon>Bacillaceae</taxon>
        <taxon>Metabacillus</taxon>
    </lineage>
</organism>
<dbReference type="EMBL" id="JARTFS010000013">
    <property type="protein sequence ID" value="MED4402717.1"/>
    <property type="molecule type" value="Genomic_DNA"/>
</dbReference>
<sequence>MLGDKQSVKVEEKLTEMSQEKKEEILENFNHFANYLGDKVRMAKNIGMSDEAIAKSAEKVANYLAEHQEPKNREEQLLQELWKNGEQEEQHALAHMLVRMVQNRN</sequence>
<dbReference type="Pfam" id="PF11588">
    <property type="entry name" value="DUF3243"/>
    <property type="match status" value="1"/>
</dbReference>
<dbReference type="InterPro" id="IPR021637">
    <property type="entry name" value="DUF3243"/>
</dbReference>
<dbReference type="Proteomes" id="UP001342826">
    <property type="component" value="Unassembled WGS sequence"/>
</dbReference>